<name>A0A383CJI3_9ZZZZ</name>
<evidence type="ECO:0000256" key="2">
    <source>
        <dbReference type="ARBA" id="ARBA00023027"/>
    </source>
</evidence>
<dbReference type="EMBL" id="UINC01209501">
    <property type="protein sequence ID" value="SVE32547.1"/>
    <property type="molecule type" value="Genomic_DNA"/>
</dbReference>
<gene>
    <name evidence="4" type="ORF">METZ01_LOCUS485401</name>
</gene>
<dbReference type="PANTHER" id="PTHR43521:SF1">
    <property type="entry name" value="ALPHA-AMINOADIPIC SEMIALDEHYDE DEHYDROGENASE"/>
    <property type="match status" value="1"/>
</dbReference>
<evidence type="ECO:0000259" key="3">
    <source>
        <dbReference type="Pfam" id="PF00171"/>
    </source>
</evidence>
<sequence length="118" mass="13172">MREILKKLGIEQFNYGSCIGGNIWLETEDSGIIESFNPSNGKLIASVYKCSENDYDKVIKASSEAFKEWQMIPAPKRGELIRLMANALRENKDLLGSLVSLEMGKIKAEGDGEVQEMI</sequence>
<dbReference type="GO" id="GO:0004029">
    <property type="term" value="F:aldehyde dehydrogenase (NAD+) activity"/>
    <property type="evidence" value="ECO:0007669"/>
    <property type="project" value="InterPro"/>
</dbReference>
<proteinExistence type="predicted"/>
<dbReference type="SUPFAM" id="SSF53720">
    <property type="entry name" value="ALDH-like"/>
    <property type="match status" value="1"/>
</dbReference>
<dbReference type="PANTHER" id="PTHR43521">
    <property type="entry name" value="ALPHA-AMINOADIPIC SEMIALDEHYDE DEHYDROGENASE"/>
    <property type="match status" value="1"/>
</dbReference>
<protein>
    <recommendedName>
        <fullName evidence="3">Aldehyde dehydrogenase domain-containing protein</fullName>
    </recommendedName>
</protein>
<feature type="domain" description="Aldehyde dehydrogenase" evidence="3">
    <location>
        <begin position="24"/>
        <end position="118"/>
    </location>
</feature>
<keyword evidence="2" id="KW-0520">NAD</keyword>
<dbReference type="InterPro" id="IPR044638">
    <property type="entry name" value="ALDH7A1-like"/>
</dbReference>
<dbReference type="InterPro" id="IPR015590">
    <property type="entry name" value="Aldehyde_DH_dom"/>
</dbReference>
<accession>A0A383CJI3</accession>
<organism evidence="4">
    <name type="scientific">marine metagenome</name>
    <dbReference type="NCBI Taxonomy" id="408172"/>
    <lineage>
        <taxon>unclassified sequences</taxon>
        <taxon>metagenomes</taxon>
        <taxon>ecological metagenomes</taxon>
    </lineage>
</organism>
<evidence type="ECO:0000313" key="4">
    <source>
        <dbReference type="EMBL" id="SVE32547.1"/>
    </source>
</evidence>
<dbReference type="InterPro" id="IPR016162">
    <property type="entry name" value="Ald_DH_N"/>
</dbReference>
<evidence type="ECO:0000256" key="1">
    <source>
        <dbReference type="ARBA" id="ARBA00023002"/>
    </source>
</evidence>
<dbReference type="Gene3D" id="3.40.605.10">
    <property type="entry name" value="Aldehyde Dehydrogenase, Chain A, domain 1"/>
    <property type="match status" value="1"/>
</dbReference>
<dbReference type="Pfam" id="PF00171">
    <property type="entry name" value="Aldedh"/>
    <property type="match status" value="1"/>
</dbReference>
<feature type="non-terminal residue" evidence="4">
    <location>
        <position position="118"/>
    </location>
</feature>
<dbReference type="AlphaFoldDB" id="A0A383CJI3"/>
<dbReference type="InterPro" id="IPR016161">
    <property type="entry name" value="Ald_DH/histidinol_DH"/>
</dbReference>
<keyword evidence="1" id="KW-0560">Oxidoreductase</keyword>
<reference evidence="4" key="1">
    <citation type="submission" date="2018-05" db="EMBL/GenBank/DDBJ databases">
        <authorList>
            <person name="Lanie J.A."/>
            <person name="Ng W.-L."/>
            <person name="Kazmierczak K.M."/>
            <person name="Andrzejewski T.M."/>
            <person name="Davidsen T.M."/>
            <person name="Wayne K.J."/>
            <person name="Tettelin H."/>
            <person name="Glass J.I."/>
            <person name="Rusch D."/>
            <person name="Podicherti R."/>
            <person name="Tsui H.-C.T."/>
            <person name="Winkler M.E."/>
        </authorList>
    </citation>
    <scope>NUCLEOTIDE SEQUENCE</scope>
</reference>
<feature type="non-terminal residue" evidence="4">
    <location>
        <position position="1"/>
    </location>
</feature>